<evidence type="ECO:0000256" key="2">
    <source>
        <dbReference type="ARBA" id="ARBA00023015"/>
    </source>
</evidence>
<keyword evidence="2" id="KW-0805">Transcription regulation</keyword>
<evidence type="ECO:0000313" key="8">
    <source>
        <dbReference type="Proteomes" id="UP000622687"/>
    </source>
</evidence>
<dbReference type="InterPro" id="IPR036388">
    <property type="entry name" value="WH-like_DNA-bd_sf"/>
</dbReference>
<keyword evidence="3" id="KW-0238">DNA-binding</keyword>
<keyword evidence="8" id="KW-1185">Reference proteome</keyword>
<dbReference type="Proteomes" id="UP000622687">
    <property type="component" value="Unassembled WGS sequence"/>
</dbReference>
<dbReference type="InterPro" id="IPR005119">
    <property type="entry name" value="LysR_subst-bd"/>
</dbReference>
<dbReference type="GO" id="GO:0003700">
    <property type="term" value="F:DNA-binding transcription factor activity"/>
    <property type="evidence" value="ECO:0007669"/>
    <property type="project" value="InterPro"/>
</dbReference>
<evidence type="ECO:0000313" key="7">
    <source>
        <dbReference type="EMBL" id="MBI6875555.1"/>
    </source>
</evidence>
<evidence type="ECO:0000259" key="6">
    <source>
        <dbReference type="PROSITE" id="PS50931"/>
    </source>
</evidence>
<dbReference type="GO" id="GO:0000976">
    <property type="term" value="F:transcription cis-regulatory region binding"/>
    <property type="evidence" value="ECO:0007669"/>
    <property type="project" value="TreeGrafter"/>
</dbReference>
<organism evidence="7 8">
    <name type="scientific">Clostridium aciditolerans</name>
    <dbReference type="NCBI Taxonomy" id="339861"/>
    <lineage>
        <taxon>Bacteria</taxon>
        <taxon>Bacillati</taxon>
        <taxon>Bacillota</taxon>
        <taxon>Clostridia</taxon>
        <taxon>Eubacteriales</taxon>
        <taxon>Clostridiaceae</taxon>
        <taxon>Clostridium</taxon>
    </lineage>
</organism>
<evidence type="ECO:0000256" key="1">
    <source>
        <dbReference type="ARBA" id="ARBA00009437"/>
    </source>
</evidence>
<gene>
    <name evidence="7" type="ORF">I6U51_23055</name>
</gene>
<feature type="coiled-coil region" evidence="5">
    <location>
        <begin position="72"/>
        <end position="99"/>
    </location>
</feature>
<keyword evidence="4" id="KW-0804">Transcription</keyword>
<protein>
    <submittedName>
        <fullName evidence="7">LysR family transcriptional regulator</fullName>
    </submittedName>
</protein>
<name>A0A934HWH6_9CLOT</name>
<dbReference type="InterPro" id="IPR000847">
    <property type="entry name" value="LysR_HTH_N"/>
</dbReference>
<dbReference type="AlphaFoldDB" id="A0A934HWH6"/>
<dbReference type="Pfam" id="PF03466">
    <property type="entry name" value="LysR_substrate"/>
    <property type="match status" value="1"/>
</dbReference>
<dbReference type="RefSeq" id="WP_211144893.1">
    <property type="nucleotide sequence ID" value="NZ_JAEEGB010000045.1"/>
</dbReference>
<dbReference type="PANTHER" id="PTHR30126">
    <property type="entry name" value="HTH-TYPE TRANSCRIPTIONAL REGULATOR"/>
    <property type="match status" value="1"/>
</dbReference>
<dbReference type="SUPFAM" id="SSF53850">
    <property type="entry name" value="Periplasmic binding protein-like II"/>
    <property type="match status" value="1"/>
</dbReference>
<dbReference type="PROSITE" id="PS50931">
    <property type="entry name" value="HTH_LYSR"/>
    <property type="match status" value="1"/>
</dbReference>
<dbReference type="FunFam" id="1.10.10.10:FF:000001">
    <property type="entry name" value="LysR family transcriptional regulator"/>
    <property type="match status" value="1"/>
</dbReference>
<reference evidence="7" key="1">
    <citation type="submission" date="2020-12" db="EMBL/GenBank/DDBJ databases">
        <title>Clostridium thailandense sp. nov., a novel acetogenic bacterium isolated from peat land soil in Thailand.</title>
        <authorList>
            <person name="Chaikitkaew S."/>
            <person name="Birkeland N.K."/>
        </authorList>
    </citation>
    <scope>NUCLEOTIDE SEQUENCE</scope>
    <source>
        <strain evidence="7">DSM 17425</strain>
    </source>
</reference>
<sequence length="301" mass="34344">MNIDYLISFIETYRENSISKACKKLHLTQSALSQQLQSLEKSLDSNLLIRSNKGVTLTEEGDIVASYAETIINLYDNMLKELQQSKQSLINEIKIFSCNSVGEYLLPCTLHLYKKNHLDIRFNLKTEKTKNVIENILNCSADIGFIDTKLKQEGIECITVSTGNLVFIYSEKNDYIDTSTISLNEIYKLPLIMGPKESFLRQSIEDMFFKNNINVKDLNIELELDTIESIKASVIANHGVSILPYTSVKKELYSGVLKTTSIEDAAPKHNICMIYQKNRANHPHIKDFIAYIKKYGKETFC</sequence>
<keyword evidence="5" id="KW-0175">Coiled coil</keyword>
<proteinExistence type="inferred from homology"/>
<dbReference type="Pfam" id="PF00126">
    <property type="entry name" value="HTH_1"/>
    <property type="match status" value="1"/>
</dbReference>
<accession>A0A934HWH6</accession>
<dbReference type="SUPFAM" id="SSF46785">
    <property type="entry name" value="Winged helix' DNA-binding domain"/>
    <property type="match status" value="1"/>
</dbReference>
<evidence type="ECO:0000256" key="3">
    <source>
        <dbReference type="ARBA" id="ARBA00023125"/>
    </source>
</evidence>
<feature type="domain" description="HTH lysR-type" evidence="6">
    <location>
        <begin position="1"/>
        <end position="58"/>
    </location>
</feature>
<evidence type="ECO:0000256" key="4">
    <source>
        <dbReference type="ARBA" id="ARBA00023163"/>
    </source>
</evidence>
<dbReference type="Gene3D" id="3.40.190.290">
    <property type="match status" value="1"/>
</dbReference>
<dbReference type="PANTHER" id="PTHR30126:SF64">
    <property type="entry name" value="HTH-TYPE TRANSCRIPTIONAL REGULATOR CITR"/>
    <property type="match status" value="1"/>
</dbReference>
<dbReference type="EMBL" id="JAEEGB010000045">
    <property type="protein sequence ID" value="MBI6875555.1"/>
    <property type="molecule type" value="Genomic_DNA"/>
</dbReference>
<dbReference type="PRINTS" id="PR00039">
    <property type="entry name" value="HTHLYSR"/>
</dbReference>
<evidence type="ECO:0000256" key="5">
    <source>
        <dbReference type="SAM" id="Coils"/>
    </source>
</evidence>
<comment type="caution">
    <text evidence="7">The sequence shown here is derived from an EMBL/GenBank/DDBJ whole genome shotgun (WGS) entry which is preliminary data.</text>
</comment>
<dbReference type="InterPro" id="IPR036390">
    <property type="entry name" value="WH_DNA-bd_sf"/>
</dbReference>
<comment type="similarity">
    <text evidence="1">Belongs to the LysR transcriptional regulatory family.</text>
</comment>
<dbReference type="Gene3D" id="1.10.10.10">
    <property type="entry name" value="Winged helix-like DNA-binding domain superfamily/Winged helix DNA-binding domain"/>
    <property type="match status" value="1"/>
</dbReference>